<evidence type="ECO:0000313" key="1">
    <source>
        <dbReference type="EMBL" id="MBB4617242.1"/>
    </source>
</evidence>
<dbReference type="AlphaFoldDB" id="A0A7W7AHR8"/>
<dbReference type="Pfam" id="PF09929">
    <property type="entry name" value="DUF2161"/>
    <property type="match status" value="1"/>
</dbReference>
<evidence type="ECO:0000313" key="2">
    <source>
        <dbReference type="Proteomes" id="UP000574769"/>
    </source>
</evidence>
<gene>
    <name evidence="1" type="ORF">GGQ96_001362</name>
</gene>
<dbReference type="RefSeq" id="WP_184112879.1">
    <property type="nucleotide sequence ID" value="NZ_JACHNY010000002.1"/>
</dbReference>
<sequence length="236" mass="25866">MTGAGTAAPPAERRRETALYPPVKAFLEAQGFRVKGEICGCDVVAVQDGEPPILVIAELKLSFTLELVLQAVDRLRGADSLYLAIVASRRGRDRDLRVTRLCRLLGVGLLAVDLTRGHVAVLCEPSAYRPRPNLPLRRRLLREHDRRRGDPSAGGSSRQPIMTAYRQRALACVCAIGHATARPRDLRDLAEDAGAILLRNVYGWFERERPGHYRLSDRGREIFAAAAVPPGSSDAG</sequence>
<comment type="caution">
    <text evidence="1">The sequence shown here is derived from an EMBL/GenBank/DDBJ whole genome shotgun (WGS) entry which is preliminary data.</text>
</comment>
<dbReference type="EMBL" id="JACHNY010000002">
    <property type="protein sequence ID" value="MBB4617242.1"/>
    <property type="molecule type" value="Genomic_DNA"/>
</dbReference>
<evidence type="ECO:0008006" key="3">
    <source>
        <dbReference type="Google" id="ProtNLM"/>
    </source>
</evidence>
<accession>A0A7W7AHR8</accession>
<proteinExistence type="predicted"/>
<reference evidence="1 2" key="1">
    <citation type="submission" date="2020-08" db="EMBL/GenBank/DDBJ databases">
        <title>Genomic Encyclopedia of Type Strains, Phase IV (KMG-IV): sequencing the most valuable type-strain genomes for metagenomic binning, comparative biology and taxonomic classification.</title>
        <authorList>
            <person name="Goeker M."/>
        </authorList>
    </citation>
    <scope>NUCLEOTIDE SEQUENCE [LARGE SCALE GENOMIC DNA]</scope>
    <source>
        <strain evidence="1 2">DSM 15867</strain>
    </source>
</reference>
<organism evidence="1 2">
    <name type="scientific">Sphingomonas abaci</name>
    <dbReference type="NCBI Taxonomy" id="237611"/>
    <lineage>
        <taxon>Bacteria</taxon>
        <taxon>Pseudomonadati</taxon>
        <taxon>Pseudomonadota</taxon>
        <taxon>Alphaproteobacteria</taxon>
        <taxon>Sphingomonadales</taxon>
        <taxon>Sphingomonadaceae</taxon>
        <taxon>Sphingomonas</taxon>
    </lineage>
</organism>
<dbReference type="InterPro" id="IPR018679">
    <property type="entry name" value="DUF2161"/>
</dbReference>
<name>A0A7W7AHR8_9SPHN</name>
<dbReference type="Proteomes" id="UP000574769">
    <property type="component" value="Unassembled WGS sequence"/>
</dbReference>
<keyword evidence="2" id="KW-1185">Reference proteome</keyword>
<protein>
    <recommendedName>
        <fullName evidence="3">DUF2161 domain-containing phosphodiesterase</fullName>
    </recommendedName>
</protein>